<evidence type="ECO:0000256" key="7">
    <source>
        <dbReference type="ARBA" id="ARBA00040167"/>
    </source>
</evidence>
<evidence type="ECO:0000256" key="8">
    <source>
        <dbReference type="ARBA" id="ARBA00048617"/>
    </source>
</evidence>
<dbReference type="InterPro" id="IPR039793">
    <property type="entry name" value="UROS/Hem4"/>
</dbReference>
<dbReference type="EMBL" id="LT629690">
    <property type="protein sequence ID" value="SDF02702.1"/>
    <property type="molecule type" value="Genomic_DNA"/>
</dbReference>
<evidence type="ECO:0000256" key="1">
    <source>
        <dbReference type="ARBA" id="ARBA00004772"/>
    </source>
</evidence>
<dbReference type="InterPro" id="IPR036108">
    <property type="entry name" value="4pyrrol_syn_uPrphyn_synt_sf"/>
</dbReference>
<dbReference type="Pfam" id="PF02602">
    <property type="entry name" value="HEM4"/>
    <property type="match status" value="1"/>
</dbReference>
<comment type="catalytic activity">
    <reaction evidence="8 9">
        <text>hydroxymethylbilane = uroporphyrinogen III + H2O</text>
        <dbReference type="Rhea" id="RHEA:18965"/>
        <dbReference type="ChEBI" id="CHEBI:15377"/>
        <dbReference type="ChEBI" id="CHEBI:57308"/>
        <dbReference type="ChEBI" id="CHEBI:57845"/>
        <dbReference type="EC" id="4.2.1.75"/>
    </reaction>
</comment>
<comment type="similarity">
    <text evidence="2 9">Belongs to the uroporphyrinogen-III synthase family.</text>
</comment>
<reference evidence="11 12" key="1">
    <citation type="submission" date="2016-10" db="EMBL/GenBank/DDBJ databases">
        <authorList>
            <person name="de Groot N.N."/>
        </authorList>
    </citation>
    <scope>NUCLEOTIDE SEQUENCE [LARGE SCALE GENOMIC DNA]</scope>
    <source>
        <strain evidence="11 12">GAS232</strain>
    </source>
</reference>
<protein>
    <recommendedName>
        <fullName evidence="7 9">Uroporphyrinogen-III synthase</fullName>
        <ecNumber evidence="3 9">4.2.1.75</ecNumber>
    </recommendedName>
</protein>
<evidence type="ECO:0000256" key="4">
    <source>
        <dbReference type="ARBA" id="ARBA00023239"/>
    </source>
</evidence>
<dbReference type="PANTHER" id="PTHR38042:SF1">
    <property type="entry name" value="UROPORPHYRINOGEN-III SYNTHASE, CHLOROPLASTIC"/>
    <property type="match status" value="1"/>
</dbReference>
<dbReference type="GO" id="GO:0004852">
    <property type="term" value="F:uroporphyrinogen-III synthase activity"/>
    <property type="evidence" value="ECO:0007669"/>
    <property type="project" value="UniProtKB-UniRule"/>
</dbReference>
<dbReference type="RefSeq" id="WP_083344319.1">
    <property type="nucleotide sequence ID" value="NZ_LT629690.1"/>
</dbReference>
<dbReference type="Gene3D" id="3.40.50.10090">
    <property type="match status" value="2"/>
</dbReference>
<dbReference type="UniPathway" id="UPA00251">
    <property type="reaction ID" value="UER00320"/>
</dbReference>
<dbReference type="OrthoDB" id="9815856at2"/>
<proteinExistence type="inferred from homology"/>
<dbReference type="SUPFAM" id="SSF69618">
    <property type="entry name" value="HemD-like"/>
    <property type="match status" value="1"/>
</dbReference>
<dbReference type="AlphaFoldDB" id="A0A1G7HQG2"/>
<dbReference type="InterPro" id="IPR003754">
    <property type="entry name" value="4pyrrol_synth_uPrphyn_synth"/>
</dbReference>
<dbReference type="GO" id="GO:0006782">
    <property type="term" value="P:protoporphyrinogen IX biosynthetic process"/>
    <property type="evidence" value="ECO:0007669"/>
    <property type="project" value="UniProtKB-UniRule"/>
</dbReference>
<name>A0A1G7HQG2_9BACT</name>
<keyword evidence="12" id="KW-1185">Reference proteome</keyword>
<evidence type="ECO:0000313" key="11">
    <source>
        <dbReference type="EMBL" id="SDF02702.1"/>
    </source>
</evidence>
<dbReference type="EC" id="4.2.1.75" evidence="3 9"/>
<dbReference type="CDD" id="cd06578">
    <property type="entry name" value="HemD"/>
    <property type="match status" value="1"/>
</dbReference>
<organism evidence="11 12">
    <name type="scientific">Terriglobus roseus</name>
    <dbReference type="NCBI Taxonomy" id="392734"/>
    <lineage>
        <taxon>Bacteria</taxon>
        <taxon>Pseudomonadati</taxon>
        <taxon>Acidobacteriota</taxon>
        <taxon>Terriglobia</taxon>
        <taxon>Terriglobales</taxon>
        <taxon>Acidobacteriaceae</taxon>
        <taxon>Terriglobus</taxon>
    </lineage>
</organism>
<accession>A0A1G7HQG2</accession>
<dbReference type="GO" id="GO:0006780">
    <property type="term" value="P:uroporphyrinogen III biosynthetic process"/>
    <property type="evidence" value="ECO:0007669"/>
    <property type="project" value="UniProtKB-UniRule"/>
</dbReference>
<evidence type="ECO:0000256" key="3">
    <source>
        <dbReference type="ARBA" id="ARBA00013109"/>
    </source>
</evidence>
<dbReference type="Proteomes" id="UP000182427">
    <property type="component" value="Chromosome I"/>
</dbReference>
<keyword evidence="5 9" id="KW-0627">Porphyrin biosynthesis</keyword>
<keyword evidence="4 9" id="KW-0456">Lyase</keyword>
<dbReference type="PANTHER" id="PTHR38042">
    <property type="entry name" value="UROPORPHYRINOGEN-III SYNTHASE, CHLOROPLASTIC"/>
    <property type="match status" value="1"/>
</dbReference>
<comment type="pathway">
    <text evidence="1 9">Porphyrin-containing compound metabolism; protoporphyrin-IX biosynthesis; coproporphyrinogen-III from 5-aminolevulinate: step 3/4.</text>
</comment>
<gene>
    <name evidence="11" type="ORF">SAMN05444167_1175</name>
</gene>
<evidence type="ECO:0000256" key="5">
    <source>
        <dbReference type="ARBA" id="ARBA00023244"/>
    </source>
</evidence>
<evidence type="ECO:0000256" key="6">
    <source>
        <dbReference type="ARBA" id="ARBA00037589"/>
    </source>
</evidence>
<comment type="function">
    <text evidence="6 9">Catalyzes cyclization of the linear tetrapyrrole, hydroxymethylbilane, to the macrocyclic uroporphyrinogen III.</text>
</comment>
<sequence>MAPRVLVTRAPHQASALGDALAAHGLRVASVPTIALAPPSDEYATLDRVLVRLDEFDWILFTSANAVAVFAERLEDEAVPLTCGIASIGAATSKALRDAGFPVRLQAQTAIAESLAKSLLPHARGASMLLVRAEQGRDVLIEILEEAGAEVTLAPAYRTVIPTESVERLKRELPTVDAITFTSSSSVQNLFALLDAAGLTLSKEMVLASIGPITTASLKEQGLRPTVEAREATVISLASAVATALRHRA</sequence>
<feature type="domain" description="Tetrapyrrole biosynthesis uroporphyrinogen III synthase" evidence="10">
    <location>
        <begin position="17"/>
        <end position="237"/>
    </location>
</feature>
<evidence type="ECO:0000256" key="9">
    <source>
        <dbReference type="RuleBase" id="RU366031"/>
    </source>
</evidence>
<evidence type="ECO:0000256" key="2">
    <source>
        <dbReference type="ARBA" id="ARBA00008133"/>
    </source>
</evidence>
<evidence type="ECO:0000313" key="12">
    <source>
        <dbReference type="Proteomes" id="UP000182427"/>
    </source>
</evidence>
<evidence type="ECO:0000259" key="10">
    <source>
        <dbReference type="Pfam" id="PF02602"/>
    </source>
</evidence>